<dbReference type="AlphaFoldDB" id="A0A914Y8N3"/>
<proteinExistence type="predicted"/>
<name>A0A914Y8N3_9BILA</name>
<reference evidence="3" key="1">
    <citation type="submission" date="2022-11" db="UniProtKB">
        <authorList>
            <consortium name="WormBaseParasite"/>
        </authorList>
    </citation>
    <scope>IDENTIFICATION</scope>
</reference>
<organism evidence="2 3">
    <name type="scientific">Panagrolaimus superbus</name>
    <dbReference type="NCBI Taxonomy" id="310955"/>
    <lineage>
        <taxon>Eukaryota</taxon>
        <taxon>Metazoa</taxon>
        <taxon>Ecdysozoa</taxon>
        <taxon>Nematoda</taxon>
        <taxon>Chromadorea</taxon>
        <taxon>Rhabditida</taxon>
        <taxon>Tylenchina</taxon>
        <taxon>Panagrolaimomorpha</taxon>
        <taxon>Panagrolaimoidea</taxon>
        <taxon>Panagrolaimidae</taxon>
        <taxon>Panagrolaimus</taxon>
    </lineage>
</organism>
<protein>
    <submittedName>
        <fullName evidence="3">Uncharacterized protein</fullName>
    </submittedName>
</protein>
<sequence length="157" mass="17475">MWIQYSDLDDVVDGDNDAEAFMNEFNEIYPYSRSITPTLAASSPDSVMVPPLRDRNALFTPFGPGDEGNTTYLNRPQETTLQEHDFDHANFDDINDINTSSTEVLPHESEVVNTASTEVRPPPPHETPIPATPEVPSQTHVEALSQCVQVVSFIKML</sequence>
<accession>A0A914Y8N3</accession>
<keyword evidence="2" id="KW-1185">Reference proteome</keyword>
<evidence type="ECO:0000313" key="2">
    <source>
        <dbReference type="Proteomes" id="UP000887577"/>
    </source>
</evidence>
<dbReference type="Proteomes" id="UP000887577">
    <property type="component" value="Unplaced"/>
</dbReference>
<feature type="region of interest" description="Disordered" evidence="1">
    <location>
        <begin position="114"/>
        <end position="135"/>
    </location>
</feature>
<dbReference type="WBParaSite" id="PSU_v2.g15809.t1">
    <property type="protein sequence ID" value="PSU_v2.g15809.t1"/>
    <property type="gene ID" value="PSU_v2.g15809"/>
</dbReference>
<evidence type="ECO:0000313" key="3">
    <source>
        <dbReference type="WBParaSite" id="PSU_v2.g15809.t1"/>
    </source>
</evidence>
<feature type="compositionally biased region" description="Pro residues" evidence="1">
    <location>
        <begin position="120"/>
        <end position="133"/>
    </location>
</feature>
<evidence type="ECO:0000256" key="1">
    <source>
        <dbReference type="SAM" id="MobiDB-lite"/>
    </source>
</evidence>